<dbReference type="CDD" id="cd02440">
    <property type="entry name" value="AdoMet_MTases"/>
    <property type="match status" value="1"/>
</dbReference>
<dbReference type="SUPFAM" id="SSF53335">
    <property type="entry name" value="S-adenosyl-L-methionine-dependent methyltransferases"/>
    <property type="match status" value="1"/>
</dbReference>
<proteinExistence type="predicted"/>
<protein>
    <submittedName>
        <fullName evidence="2">Malonyl-CoA O-methyltransferase</fullName>
    </submittedName>
</protein>
<sequence length="254" mass="28343">MSHKLEISQHFSRAAVGYTQHNELQRQCAAYLLAQLPAEELGVTLDIGCGPGVNSEALQQRASHYVGLDLAVGMLQQAQQRLPALNWVRADMEQLPFAPASVHTLYANLVLQWADQPLAALRQWVACVKPQGRIVASTVLQGSLQPLSGYLLRYTGHRRHNSFLTYPELQQQLALLEGVSVTVEQQTITVRYPTVLAMLHQLKGIGANYQYQARPGLTKGQLQRVATAMEIHRDPQGLLPLHWEIAFITLRKTQ</sequence>
<dbReference type="STRING" id="1159017.SAMN02927930_00207"/>
<dbReference type="RefSeq" id="WP_092590836.1">
    <property type="nucleotide sequence ID" value="NZ_FMXN01000001.1"/>
</dbReference>
<dbReference type="Gene3D" id="3.40.50.150">
    <property type="entry name" value="Vaccinia Virus protein VP39"/>
    <property type="match status" value="1"/>
</dbReference>
<dbReference type="Proteomes" id="UP000199626">
    <property type="component" value="Unassembled WGS sequence"/>
</dbReference>
<gene>
    <name evidence="2" type="ORF">SAMN02927930_00207</name>
</gene>
<name>A0A1G6A8W9_9GAMM</name>
<dbReference type="OrthoDB" id="9760689at2"/>
<dbReference type="Pfam" id="PF08241">
    <property type="entry name" value="Methyltransf_11"/>
    <property type="match status" value="1"/>
</dbReference>
<dbReference type="PANTHER" id="PTHR43861:SF1">
    <property type="entry name" value="TRANS-ACONITATE 2-METHYLTRANSFERASE"/>
    <property type="match status" value="1"/>
</dbReference>
<evidence type="ECO:0000313" key="2">
    <source>
        <dbReference type="EMBL" id="SDB04878.1"/>
    </source>
</evidence>
<evidence type="ECO:0000313" key="3">
    <source>
        <dbReference type="Proteomes" id="UP000199626"/>
    </source>
</evidence>
<accession>A0A1G6A8W9</accession>
<dbReference type="EMBL" id="FMXN01000001">
    <property type="protein sequence ID" value="SDB04878.1"/>
    <property type="molecule type" value="Genomic_DNA"/>
</dbReference>
<dbReference type="GO" id="GO:0008757">
    <property type="term" value="F:S-adenosylmethionine-dependent methyltransferase activity"/>
    <property type="evidence" value="ECO:0007669"/>
    <property type="project" value="InterPro"/>
</dbReference>
<keyword evidence="2" id="KW-0808">Transferase</keyword>
<keyword evidence="3" id="KW-1185">Reference proteome</keyword>
<organism evidence="2 3">
    <name type="scientific">Pseudidiomarina indica</name>
    <dbReference type="NCBI Taxonomy" id="1159017"/>
    <lineage>
        <taxon>Bacteria</taxon>
        <taxon>Pseudomonadati</taxon>
        <taxon>Pseudomonadota</taxon>
        <taxon>Gammaproteobacteria</taxon>
        <taxon>Alteromonadales</taxon>
        <taxon>Idiomarinaceae</taxon>
        <taxon>Pseudidiomarina</taxon>
    </lineage>
</organism>
<dbReference type="AlphaFoldDB" id="A0A1G6A8W9"/>
<keyword evidence="2" id="KW-0489">Methyltransferase</keyword>
<feature type="domain" description="Methyltransferase type 11" evidence="1">
    <location>
        <begin position="45"/>
        <end position="135"/>
    </location>
</feature>
<evidence type="ECO:0000259" key="1">
    <source>
        <dbReference type="Pfam" id="PF08241"/>
    </source>
</evidence>
<dbReference type="InterPro" id="IPR029063">
    <property type="entry name" value="SAM-dependent_MTases_sf"/>
</dbReference>
<reference evidence="3" key="1">
    <citation type="submission" date="2016-10" db="EMBL/GenBank/DDBJ databases">
        <authorList>
            <person name="Varghese N."/>
            <person name="Submissions S."/>
        </authorList>
    </citation>
    <scope>NUCLEOTIDE SEQUENCE [LARGE SCALE GENOMIC DNA]</scope>
    <source>
        <strain evidence="3">CGMCC 1.10824</strain>
    </source>
</reference>
<dbReference type="InterPro" id="IPR013216">
    <property type="entry name" value="Methyltransf_11"/>
</dbReference>
<dbReference type="PANTHER" id="PTHR43861">
    <property type="entry name" value="TRANS-ACONITATE 2-METHYLTRANSFERASE-RELATED"/>
    <property type="match status" value="1"/>
</dbReference>
<dbReference type="GO" id="GO:0032259">
    <property type="term" value="P:methylation"/>
    <property type="evidence" value="ECO:0007669"/>
    <property type="project" value="UniProtKB-KW"/>
</dbReference>